<dbReference type="PIRSF" id="PIRSF004749">
    <property type="entry name" value="Pep_def"/>
    <property type="match status" value="1"/>
</dbReference>
<dbReference type="InterPro" id="IPR036821">
    <property type="entry name" value="Peptide_deformylase_sf"/>
</dbReference>
<keyword evidence="3" id="KW-0648">Protein biosynthesis</keyword>
<dbReference type="InterPro" id="IPR023635">
    <property type="entry name" value="Peptide_deformylase"/>
</dbReference>
<evidence type="ECO:0000256" key="3">
    <source>
        <dbReference type="HAMAP-Rule" id="MF_00163"/>
    </source>
</evidence>
<proteinExistence type="inferred from homology"/>
<dbReference type="PATRIC" id="fig|1121338.3.peg.1053"/>
<dbReference type="Gene3D" id="3.90.45.10">
    <property type="entry name" value="Peptide deformylase"/>
    <property type="match status" value="1"/>
</dbReference>
<evidence type="ECO:0000256" key="2">
    <source>
        <dbReference type="ARBA" id="ARBA00023004"/>
    </source>
</evidence>
<dbReference type="AlphaFoldDB" id="A0A151B5U3"/>
<dbReference type="RefSeq" id="WP_066823508.1">
    <property type="nucleotide sequence ID" value="NZ_LTBA01000007.1"/>
</dbReference>
<organism evidence="4 5">
    <name type="scientific">Clostridium tepidiprofundi DSM 19306</name>
    <dbReference type="NCBI Taxonomy" id="1121338"/>
    <lineage>
        <taxon>Bacteria</taxon>
        <taxon>Bacillati</taxon>
        <taxon>Bacillota</taxon>
        <taxon>Clostridia</taxon>
        <taxon>Eubacteriales</taxon>
        <taxon>Clostridiaceae</taxon>
        <taxon>Clostridium</taxon>
    </lineage>
</organism>
<dbReference type="SUPFAM" id="SSF56420">
    <property type="entry name" value="Peptide deformylase"/>
    <property type="match status" value="1"/>
</dbReference>
<keyword evidence="3 4" id="KW-0378">Hydrolase</keyword>
<keyword evidence="2 3" id="KW-0408">Iron</keyword>
<dbReference type="GO" id="GO:0046872">
    <property type="term" value="F:metal ion binding"/>
    <property type="evidence" value="ECO:0007669"/>
    <property type="project" value="UniProtKB-KW"/>
</dbReference>
<dbReference type="PANTHER" id="PTHR10458:SF22">
    <property type="entry name" value="PEPTIDE DEFORMYLASE"/>
    <property type="match status" value="1"/>
</dbReference>
<feature type="binding site" evidence="3">
    <location>
        <position position="136"/>
    </location>
    <ligand>
        <name>Fe cation</name>
        <dbReference type="ChEBI" id="CHEBI:24875"/>
    </ligand>
</feature>
<evidence type="ECO:0000313" key="5">
    <source>
        <dbReference type="Proteomes" id="UP000075531"/>
    </source>
</evidence>
<dbReference type="Proteomes" id="UP000075531">
    <property type="component" value="Unassembled WGS sequence"/>
</dbReference>
<dbReference type="NCBIfam" id="NF001159">
    <property type="entry name" value="PRK00150.1-3"/>
    <property type="match status" value="1"/>
</dbReference>
<dbReference type="PRINTS" id="PR01576">
    <property type="entry name" value="PDEFORMYLASE"/>
</dbReference>
<dbReference type="CDD" id="cd00487">
    <property type="entry name" value="Pep_deformylase"/>
    <property type="match status" value="1"/>
</dbReference>
<protein>
    <recommendedName>
        <fullName evidence="3">Peptide deformylase</fullName>
        <shortName evidence="3">PDF</shortName>
        <ecNumber evidence="3">3.5.1.88</ecNumber>
    </recommendedName>
    <alternativeName>
        <fullName evidence="3">Polypeptide deformylase</fullName>
    </alternativeName>
</protein>
<evidence type="ECO:0000313" key="4">
    <source>
        <dbReference type="EMBL" id="KYH35027.1"/>
    </source>
</evidence>
<comment type="caution">
    <text evidence="4">The sequence shown here is derived from an EMBL/GenBank/DDBJ whole genome shotgun (WGS) entry which is preliminary data.</text>
</comment>
<feature type="binding site" evidence="3">
    <location>
        <position position="90"/>
    </location>
    <ligand>
        <name>Fe cation</name>
        <dbReference type="ChEBI" id="CHEBI:24875"/>
    </ligand>
</feature>
<dbReference type="STRING" id="1121338.CLTEP_10200"/>
<name>A0A151B5U3_9CLOT</name>
<comment type="similarity">
    <text evidence="1 3">Belongs to the polypeptide deformylase family.</text>
</comment>
<dbReference type="NCBIfam" id="TIGR00079">
    <property type="entry name" value="pept_deformyl"/>
    <property type="match status" value="1"/>
</dbReference>
<comment type="cofactor">
    <cofactor evidence="3">
        <name>Fe(2+)</name>
        <dbReference type="ChEBI" id="CHEBI:29033"/>
    </cofactor>
    <text evidence="3">Binds 1 Fe(2+) ion.</text>
</comment>
<dbReference type="Pfam" id="PF01327">
    <property type="entry name" value="Pep_deformylase"/>
    <property type="match status" value="1"/>
</dbReference>
<evidence type="ECO:0000256" key="1">
    <source>
        <dbReference type="ARBA" id="ARBA00010759"/>
    </source>
</evidence>
<sequence length="156" mass="17356">MAVRDILTFDDKVLHTQCERINVIDDDVLSIIQDLKDTLYAGTGIGLAAPQIGILKRVILIDLRQGDEPVIIINPKIIAQSGKEKDCEGCLSYPGYYGIVERPKKVTVIGKNIDGKKVIYKASGLLARALCHEIDHLDGIVYTDRTKEVYSEDEEE</sequence>
<dbReference type="GO" id="GO:0042586">
    <property type="term" value="F:peptide deformylase activity"/>
    <property type="evidence" value="ECO:0007669"/>
    <property type="project" value="UniProtKB-UniRule"/>
</dbReference>
<dbReference type="OrthoDB" id="9784988at2"/>
<accession>A0A151B5U3</accession>
<comment type="function">
    <text evidence="3">Removes the formyl group from the N-terminal Met of newly synthesized proteins. Requires at least a dipeptide for an efficient rate of reaction. N-terminal L-methionine is a prerequisite for activity but the enzyme has broad specificity at other positions.</text>
</comment>
<dbReference type="PANTHER" id="PTHR10458">
    <property type="entry name" value="PEPTIDE DEFORMYLASE"/>
    <property type="match status" value="1"/>
</dbReference>
<dbReference type="GO" id="GO:0006412">
    <property type="term" value="P:translation"/>
    <property type="evidence" value="ECO:0007669"/>
    <property type="project" value="UniProtKB-UniRule"/>
</dbReference>
<gene>
    <name evidence="4" type="primary">def1_2</name>
    <name evidence="3" type="synonym">def</name>
    <name evidence="4" type="ORF">CLTEP_10200</name>
</gene>
<feature type="binding site" evidence="3">
    <location>
        <position position="132"/>
    </location>
    <ligand>
        <name>Fe cation</name>
        <dbReference type="ChEBI" id="CHEBI:24875"/>
    </ligand>
</feature>
<reference evidence="4 5" key="1">
    <citation type="submission" date="2016-02" db="EMBL/GenBank/DDBJ databases">
        <title>Genome sequence of Clostridium tepidiprofundi DSM 19306.</title>
        <authorList>
            <person name="Poehlein A."/>
            <person name="Daniel R."/>
        </authorList>
    </citation>
    <scope>NUCLEOTIDE SEQUENCE [LARGE SCALE GENOMIC DNA]</scope>
    <source>
        <strain evidence="4 5">DSM 19306</strain>
    </source>
</reference>
<comment type="catalytic activity">
    <reaction evidence="3">
        <text>N-terminal N-formyl-L-methionyl-[peptide] + H2O = N-terminal L-methionyl-[peptide] + formate</text>
        <dbReference type="Rhea" id="RHEA:24420"/>
        <dbReference type="Rhea" id="RHEA-COMP:10639"/>
        <dbReference type="Rhea" id="RHEA-COMP:10640"/>
        <dbReference type="ChEBI" id="CHEBI:15377"/>
        <dbReference type="ChEBI" id="CHEBI:15740"/>
        <dbReference type="ChEBI" id="CHEBI:49298"/>
        <dbReference type="ChEBI" id="CHEBI:64731"/>
        <dbReference type="EC" id="3.5.1.88"/>
    </reaction>
</comment>
<dbReference type="EMBL" id="LTBA01000007">
    <property type="protein sequence ID" value="KYH35027.1"/>
    <property type="molecule type" value="Genomic_DNA"/>
</dbReference>
<keyword evidence="3" id="KW-0479">Metal-binding</keyword>
<feature type="active site" evidence="3">
    <location>
        <position position="133"/>
    </location>
</feature>
<dbReference type="HAMAP" id="MF_00163">
    <property type="entry name" value="Pep_deformylase"/>
    <property type="match status" value="1"/>
</dbReference>
<keyword evidence="5" id="KW-1185">Reference proteome</keyword>
<dbReference type="EC" id="3.5.1.88" evidence="3"/>